<evidence type="ECO:0000313" key="2">
    <source>
        <dbReference type="Proteomes" id="UP000468735"/>
    </source>
</evidence>
<dbReference type="OrthoDB" id="8779526at2"/>
<dbReference type="Proteomes" id="UP000468735">
    <property type="component" value="Unassembled WGS sequence"/>
</dbReference>
<evidence type="ECO:0000313" key="1">
    <source>
        <dbReference type="EMBL" id="KAB2348325.1"/>
    </source>
</evidence>
<reference evidence="1 2" key="1">
    <citation type="submission" date="2019-09" db="EMBL/GenBank/DDBJ databases">
        <title>Actinomadura physcomitrii sp. nov., a novel actinomycete isolated from moss [Physcomitrium sphaericum (Ludw) Fuernr].</title>
        <authorList>
            <person name="Zhuang X."/>
            <person name="Liu C."/>
        </authorList>
    </citation>
    <scope>NUCLEOTIDE SEQUENCE [LARGE SCALE GENOMIC DNA]</scope>
    <source>
        <strain evidence="1 2">HMC1</strain>
    </source>
</reference>
<name>A0A6H9YUS7_9ACTN</name>
<proteinExistence type="predicted"/>
<organism evidence="1 2">
    <name type="scientific">Actinomadura rudentiformis</name>
    <dbReference type="NCBI Taxonomy" id="359158"/>
    <lineage>
        <taxon>Bacteria</taxon>
        <taxon>Bacillati</taxon>
        <taxon>Actinomycetota</taxon>
        <taxon>Actinomycetes</taxon>
        <taxon>Streptosporangiales</taxon>
        <taxon>Thermomonosporaceae</taxon>
        <taxon>Actinomadura</taxon>
    </lineage>
</organism>
<dbReference type="RefSeq" id="WP_151561054.1">
    <property type="nucleotide sequence ID" value="NZ_WBMT01000007.1"/>
</dbReference>
<protein>
    <submittedName>
        <fullName evidence="1">TfoX/Sxy family protein</fullName>
    </submittedName>
</protein>
<comment type="caution">
    <text evidence="1">The sequence shown here is derived from an EMBL/GenBank/DDBJ whole genome shotgun (WGS) entry which is preliminary data.</text>
</comment>
<dbReference type="SUPFAM" id="SSF159894">
    <property type="entry name" value="YgaC/TfoX-N like"/>
    <property type="match status" value="1"/>
</dbReference>
<gene>
    <name evidence="1" type="ORF">F8566_16075</name>
</gene>
<dbReference type="EMBL" id="WBMT01000007">
    <property type="protein sequence ID" value="KAB2348325.1"/>
    <property type="molecule type" value="Genomic_DNA"/>
</dbReference>
<keyword evidence="2" id="KW-1185">Reference proteome</keyword>
<dbReference type="AlphaFoldDB" id="A0A6H9YUS7"/>
<accession>A0A6H9YUS7</accession>
<sequence>MPGNPTAQELFDELAAEQLTRPDVTVGKMLQSDSLQLNGKSFAFVSKERLFLKVPAARVDELVGKGEGENCVLGGRRMREWVVVPATGTPEDRTRWRALLAESAAFIAALTDPTRKAH</sequence>